<keyword evidence="2" id="KW-1003">Cell membrane</keyword>
<dbReference type="GO" id="GO:0022857">
    <property type="term" value="F:transmembrane transporter activity"/>
    <property type="evidence" value="ECO:0007669"/>
    <property type="project" value="InterPro"/>
</dbReference>
<dbReference type="InterPro" id="IPR036259">
    <property type="entry name" value="MFS_trans_sf"/>
</dbReference>
<gene>
    <name evidence="8" type="ORF">FXF65_20570</name>
</gene>
<reference evidence="8 9" key="1">
    <citation type="submission" date="2019-08" db="EMBL/GenBank/DDBJ databases">
        <title>Actinomadura sp. nov. CYP1-5 isolated from mountain soil.</title>
        <authorList>
            <person name="Songsumanus A."/>
            <person name="Kuncharoen N."/>
            <person name="Kudo T."/>
            <person name="Yuki M."/>
            <person name="Igarashi Y."/>
            <person name="Tanasupawat S."/>
        </authorList>
    </citation>
    <scope>NUCLEOTIDE SEQUENCE [LARGE SCALE GENOMIC DNA]</scope>
    <source>
        <strain evidence="8 9">GKU157</strain>
    </source>
</reference>
<accession>A0A5D0U5B9</accession>
<evidence type="ECO:0000256" key="5">
    <source>
        <dbReference type="ARBA" id="ARBA00023136"/>
    </source>
</evidence>
<feature type="region of interest" description="Disordered" evidence="6">
    <location>
        <begin position="448"/>
        <end position="486"/>
    </location>
</feature>
<evidence type="ECO:0000313" key="9">
    <source>
        <dbReference type="Proteomes" id="UP000322634"/>
    </source>
</evidence>
<dbReference type="Proteomes" id="UP000322634">
    <property type="component" value="Unassembled WGS sequence"/>
</dbReference>
<feature type="transmembrane region" description="Helical" evidence="7">
    <location>
        <begin position="212"/>
        <end position="231"/>
    </location>
</feature>
<evidence type="ECO:0000313" key="8">
    <source>
        <dbReference type="EMBL" id="TYC12930.1"/>
    </source>
</evidence>
<feature type="transmembrane region" description="Helical" evidence="7">
    <location>
        <begin position="146"/>
        <end position="168"/>
    </location>
</feature>
<dbReference type="SUPFAM" id="SSF103473">
    <property type="entry name" value="MFS general substrate transporter"/>
    <property type="match status" value="1"/>
</dbReference>
<dbReference type="GO" id="GO:0005886">
    <property type="term" value="C:plasma membrane"/>
    <property type="evidence" value="ECO:0007669"/>
    <property type="project" value="UniProtKB-SubCell"/>
</dbReference>
<comment type="caution">
    <text evidence="8">The sequence shown here is derived from an EMBL/GenBank/DDBJ whole genome shotgun (WGS) entry which is preliminary data.</text>
</comment>
<dbReference type="OrthoDB" id="5170137at2"/>
<feature type="transmembrane region" description="Helical" evidence="7">
    <location>
        <begin position="305"/>
        <end position="328"/>
    </location>
</feature>
<dbReference type="EMBL" id="VSFF01000008">
    <property type="protein sequence ID" value="TYC12930.1"/>
    <property type="molecule type" value="Genomic_DNA"/>
</dbReference>
<dbReference type="PANTHER" id="PTHR23513">
    <property type="entry name" value="INTEGRAL MEMBRANE EFFLUX PROTEIN-RELATED"/>
    <property type="match status" value="1"/>
</dbReference>
<dbReference type="Gene3D" id="1.20.1250.20">
    <property type="entry name" value="MFS general substrate transporter like domains"/>
    <property type="match status" value="1"/>
</dbReference>
<evidence type="ECO:0000256" key="6">
    <source>
        <dbReference type="SAM" id="MobiDB-lite"/>
    </source>
</evidence>
<feature type="transmembrane region" description="Helical" evidence="7">
    <location>
        <begin position="88"/>
        <end position="107"/>
    </location>
</feature>
<keyword evidence="9" id="KW-1185">Reference proteome</keyword>
<dbReference type="Pfam" id="PF07690">
    <property type="entry name" value="MFS_1"/>
    <property type="match status" value="1"/>
</dbReference>
<evidence type="ECO:0000256" key="3">
    <source>
        <dbReference type="ARBA" id="ARBA00022692"/>
    </source>
</evidence>
<keyword evidence="5 7" id="KW-0472">Membrane</keyword>
<dbReference type="PANTHER" id="PTHR23513:SF18">
    <property type="entry name" value="INTEGRAL MEMBRANE PROTEIN"/>
    <property type="match status" value="1"/>
</dbReference>
<feature type="transmembrane region" description="Helical" evidence="7">
    <location>
        <begin position="424"/>
        <end position="441"/>
    </location>
</feature>
<evidence type="ECO:0000256" key="7">
    <source>
        <dbReference type="SAM" id="Phobius"/>
    </source>
</evidence>
<comment type="subcellular location">
    <subcellularLocation>
        <location evidence="1">Cell membrane</location>
        <topology evidence="1">Multi-pass membrane protein</topology>
    </subcellularLocation>
</comment>
<feature type="transmembrane region" description="Helical" evidence="7">
    <location>
        <begin position="340"/>
        <end position="369"/>
    </location>
</feature>
<dbReference type="InterPro" id="IPR011701">
    <property type="entry name" value="MFS"/>
</dbReference>
<dbReference type="AlphaFoldDB" id="A0A5D0U5B9"/>
<keyword evidence="4 7" id="KW-1133">Transmembrane helix</keyword>
<proteinExistence type="predicted"/>
<protein>
    <submittedName>
        <fullName evidence="8">MFS transporter</fullName>
    </submittedName>
</protein>
<evidence type="ECO:0000256" key="4">
    <source>
        <dbReference type="ARBA" id="ARBA00022989"/>
    </source>
</evidence>
<organism evidence="8 9">
    <name type="scientific">Actinomadura syzygii</name>
    <dbReference type="NCBI Taxonomy" id="1427538"/>
    <lineage>
        <taxon>Bacteria</taxon>
        <taxon>Bacillati</taxon>
        <taxon>Actinomycetota</taxon>
        <taxon>Actinomycetes</taxon>
        <taxon>Streptosporangiales</taxon>
        <taxon>Thermomonosporaceae</taxon>
        <taxon>Actinomadura</taxon>
    </lineage>
</organism>
<keyword evidence="3 7" id="KW-0812">Transmembrane</keyword>
<feature type="compositionally biased region" description="Basic and acidic residues" evidence="6">
    <location>
        <begin position="452"/>
        <end position="473"/>
    </location>
</feature>
<feature type="transmembrane region" description="Helical" evidence="7">
    <location>
        <begin position="58"/>
        <end position="79"/>
    </location>
</feature>
<name>A0A5D0U5B9_9ACTN</name>
<feature type="transmembrane region" description="Helical" evidence="7">
    <location>
        <begin position="119"/>
        <end position="139"/>
    </location>
</feature>
<feature type="transmembrane region" description="Helical" evidence="7">
    <location>
        <begin position="276"/>
        <end position="293"/>
    </location>
</feature>
<evidence type="ECO:0000256" key="2">
    <source>
        <dbReference type="ARBA" id="ARBA00022475"/>
    </source>
</evidence>
<dbReference type="RefSeq" id="WP_148351628.1">
    <property type="nucleotide sequence ID" value="NZ_JBHSBF010000047.1"/>
</dbReference>
<feature type="transmembrane region" description="Helical" evidence="7">
    <location>
        <begin position="188"/>
        <end position="207"/>
    </location>
</feature>
<evidence type="ECO:0000256" key="1">
    <source>
        <dbReference type="ARBA" id="ARBA00004651"/>
    </source>
</evidence>
<sequence length="486" mass="50517">MGDRTRLGRAVHAAAGRSALPLRGARSAVLGTGRLTRRVTHANGAGRSGLGSLVEASAFNAAGDALVTVALAGTLFFGLDVNQARGQIALYLVVTMAPFALVAPLIGPALDRARHVRRYAIASSFVIRALLCWAMASALPHGDQVTFLPAAFGVLVLSKAFGVLRAAVTPRVLPDQITLVTANARASFAGLIAASITAPLGAGLALLIGADWVLRIGTIVFLLGVVFTMRLPQHVDVPEAECPPDEGDGSAATCAKRWRTFPRVGPVVAEAMQANAVLRAFSGFLIIYLAFLLRQERFDPVSHKVALGLLAASAGAGGLIGTALGAWMKARAPRFIVSATLAAVTAVAAASAAFFGLWAALAVATAAGLGQVLGKLSMDAVVQREIGEEMRSSTFAVSETLHQLAWVVGGLLGLGMSIVADGQIALAVVSAALAASFAWLLTRQAGTRRHGGRDGREGNRDSRDSRESRDSRPHPTITDAHPEMRT</sequence>